<name>A0ABR4FR88_9EURO</name>
<dbReference type="EMBL" id="JBFTWV010000141">
    <property type="protein sequence ID" value="KAL2785533.1"/>
    <property type="molecule type" value="Genomic_DNA"/>
</dbReference>
<sequence length="123" mass="14291">MSADLLARERRRRAKVQLSCNPCRKRKVRCDRNISCKTCLSRGEPDICLYERHPPAVSRLHQSEPDHKPAAAYHARLGLDEDSIRTRCAFAWNLFRTWPSDSQCGEFGGWRGLGGYREYIPKW</sequence>
<organism evidence="7 8">
    <name type="scientific">Aspergillus keveii</name>
    <dbReference type="NCBI Taxonomy" id="714993"/>
    <lineage>
        <taxon>Eukaryota</taxon>
        <taxon>Fungi</taxon>
        <taxon>Dikarya</taxon>
        <taxon>Ascomycota</taxon>
        <taxon>Pezizomycotina</taxon>
        <taxon>Eurotiomycetes</taxon>
        <taxon>Eurotiomycetidae</taxon>
        <taxon>Eurotiales</taxon>
        <taxon>Aspergillaceae</taxon>
        <taxon>Aspergillus</taxon>
        <taxon>Aspergillus subgen. Nidulantes</taxon>
    </lineage>
</organism>
<keyword evidence="2" id="KW-0805">Transcription regulation</keyword>
<evidence type="ECO:0000256" key="2">
    <source>
        <dbReference type="ARBA" id="ARBA00023015"/>
    </source>
</evidence>
<dbReference type="SUPFAM" id="SSF57701">
    <property type="entry name" value="Zn2/Cys6 DNA-binding domain"/>
    <property type="match status" value="1"/>
</dbReference>
<proteinExistence type="predicted"/>
<evidence type="ECO:0000259" key="6">
    <source>
        <dbReference type="PROSITE" id="PS50048"/>
    </source>
</evidence>
<dbReference type="PANTHER" id="PTHR31001">
    <property type="entry name" value="UNCHARACTERIZED TRANSCRIPTIONAL REGULATORY PROTEIN"/>
    <property type="match status" value="1"/>
</dbReference>
<dbReference type="InterPro" id="IPR001138">
    <property type="entry name" value="Zn2Cys6_DnaBD"/>
</dbReference>
<dbReference type="Pfam" id="PF00172">
    <property type="entry name" value="Zn_clus"/>
    <property type="match status" value="1"/>
</dbReference>
<keyword evidence="8" id="KW-1185">Reference proteome</keyword>
<comment type="subcellular location">
    <subcellularLocation>
        <location evidence="1">Nucleus</location>
    </subcellularLocation>
</comment>
<evidence type="ECO:0000313" key="7">
    <source>
        <dbReference type="EMBL" id="KAL2785533.1"/>
    </source>
</evidence>
<gene>
    <name evidence="7" type="ORF">BJX66DRAFT_314515</name>
</gene>
<keyword evidence="5" id="KW-0539">Nucleus</keyword>
<evidence type="ECO:0000256" key="5">
    <source>
        <dbReference type="ARBA" id="ARBA00023242"/>
    </source>
</evidence>
<evidence type="ECO:0000256" key="3">
    <source>
        <dbReference type="ARBA" id="ARBA00023125"/>
    </source>
</evidence>
<dbReference type="InterPro" id="IPR050613">
    <property type="entry name" value="Sec_Metabolite_Reg"/>
</dbReference>
<accession>A0ABR4FR88</accession>
<dbReference type="PROSITE" id="PS50048">
    <property type="entry name" value="ZN2_CY6_FUNGAL_2"/>
    <property type="match status" value="1"/>
</dbReference>
<dbReference type="PROSITE" id="PS00463">
    <property type="entry name" value="ZN2_CY6_FUNGAL_1"/>
    <property type="match status" value="1"/>
</dbReference>
<keyword evidence="4" id="KW-0804">Transcription</keyword>
<dbReference type="Proteomes" id="UP001610563">
    <property type="component" value="Unassembled WGS sequence"/>
</dbReference>
<dbReference type="Gene3D" id="4.10.240.10">
    <property type="entry name" value="Zn(2)-C6 fungal-type DNA-binding domain"/>
    <property type="match status" value="1"/>
</dbReference>
<dbReference type="CDD" id="cd00067">
    <property type="entry name" value="GAL4"/>
    <property type="match status" value="1"/>
</dbReference>
<evidence type="ECO:0000256" key="4">
    <source>
        <dbReference type="ARBA" id="ARBA00023163"/>
    </source>
</evidence>
<keyword evidence="3" id="KW-0238">DNA-binding</keyword>
<evidence type="ECO:0000313" key="8">
    <source>
        <dbReference type="Proteomes" id="UP001610563"/>
    </source>
</evidence>
<comment type="caution">
    <text evidence="7">The sequence shown here is derived from an EMBL/GenBank/DDBJ whole genome shotgun (WGS) entry which is preliminary data.</text>
</comment>
<dbReference type="SMART" id="SM00066">
    <property type="entry name" value="GAL4"/>
    <property type="match status" value="1"/>
</dbReference>
<dbReference type="InterPro" id="IPR036864">
    <property type="entry name" value="Zn2-C6_fun-type_DNA-bd_sf"/>
</dbReference>
<protein>
    <recommendedName>
        <fullName evidence="6">Zn(2)-C6 fungal-type domain-containing protein</fullName>
    </recommendedName>
</protein>
<reference evidence="7 8" key="1">
    <citation type="submission" date="2024-07" db="EMBL/GenBank/DDBJ databases">
        <title>Section-level genome sequencing and comparative genomics of Aspergillus sections Usti and Cavernicolus.</title>
        <authorList>
            <consortium name="Lawrence Berkeley National Laboratory"/>
            <person name="Nybo J.L."/>
            <person name="Vesth T.C."/>
            <person name="Theobald S."/>
            <person name="Frisvad J.C."/>
            <person name="Larsen T.O."/>
            <person name="Kjaerboelling I."/>
            <person name="Rothschild-Mancinelli K."/>
            <person name="Lyhne E.K."/>
            <person name="Kogle M.E."/>
            <person name="Barry K."/>
            <person name="Clum A."/>
            <person name="Na H."/>
            <person name="Ledsgaard L."/>
            <person name="Lin J."/>
            <person name="Lipzen A."/>
            <person name="Kuo A."/>
            <person name="Riley R."/>
            <person name="Mondo S."/>
            <person name="Labutti K."/>
            <person name="Haridas S."/>
            <person name="Pangalinan J."/>
            <person name="Salamov A.A."/>
            <person name="Simmons B.A."/>
            <person name="Magnuson J.K."/>
            <person name="Chen J."/>
            <person name="Drula E."/>
            <person name="Henrissat B."/>
            <person name="Wiebenga A."/>
            <person name="Lubbers R.J."/>
            <person name="Gomes A.C."/>
            <person name="Makela M.R."/>
            <person name="Stajich J."/>
            <person name="Grigoriev I.V."/>
            <person name="Mortensen U.H."/>
            <person name="De Vries R.P."/>
            <person name="Baker S.E."/>
            <person name="Andersen M.R."/>
        </authorList>
    </citation>
    <scope>NUCLEOTIDE SEQUENCE [LARGE SCALE GENOMIC DNA]</scope>
    <source>
        <strain evidence="7 8">CBS 209.92</strain>
    </source>
</reference>
<feature type="domain" description="Zn(2)-C6 fungal-type" evidence="6">
    <location>
        <begin position="19"/>
        <end position="50"/>
    </location>
</feature>
<evidence type="ECO:0000256" key="1">
    <source>
        <dbReference type="ARBA" id="ARBA00004123"/>
    </source>
</evidence>